<dbReference type="AlphaFoldDB" id="A0A913XU00"/>
<dbReference type="Proteomes" id="UP000887567">
    <property type="component" value="Unplaced"/>
</dbReference>
<dbReference type="RefSeq" id="XP_020909725.1">
    <property type="nucleotide sequence ID" value="XM_021054066.2"/>
</dbReference>
<accession>A0A913XU00</accession>
<name>A0A913XU00_EXADI</name>
<dbReference type="KEGG" id="epa:110247610"/>
<evidence type="ECO:0000313" key="2">
    <source>
        <dbReference type="EnsemblMetazoa" id="XP_020909725.1"/>
    </source>
</evidence>
<dbReference type="GeneID" id="110247610"/>
<evidence type="ECO:0000256" key="1">
    <source>
        <dbReference type="SAM" id="SignalP"/>
    </source>
</evidence>
<reference evidence="2" key="1">
    <citation type="submission" date="2022-11" db="UniProtKB">
        <authorList>
            <consortium name="EnsemblMetazoa"/>
        </authorList>
    </citation>
    <scope>IDENTIFICATION</scope>
</reference>
<dbReference type="EnsemblMetazoa" id="XM_021054066.2">
    <property type="protein sequence ID" value="XP_020909725.1"/>
    <property type="gene ID" value="LOC110247610"/>
</dbReference>
<keyword evidence="1" id="KW-0732">Signal</keyword>
<sequence>MAIKTVFAVFLVLSGFAAISMGRNIHISNSKLTLTGSGTFRTGTIRMIAERAWSGLSKHRRFPVILSGDLIALKLSRSSGAPRWMQCSKSSYCTTSTCPGGQVMLSSKFSSCRTVVFRIRALGRLDGEAVESGDYVALTFPYNGGKTLYCYRSTSKPCRALWALPKVWPKKNWFGWVQGRFQIFSRNVNDGHPIQYQDIVGFKYNFQSNGAWLYSTSNKMYARSCSYGYYTKSYCAKMNSGFGFHIYKKL</sequence>
<feature type="signal peptide" evidence="1">
    <location>
        <begin position="1"/>
        <end position="22"/>
    </location>
</feature>
<dbReference type="OrthoDB" id="10578374at2759"/>
<evidence type="ECO:0000313" key="3">
    <source>
        <dbReference type="Proteomes" id="UP000887567"/>
    </source>
</evidence>
<protein>
    <submittedName>
        <fullName evidence="2">Uncharacterized protein</fullName>
    </submittedName>
</protein>
<organism evidence="2 3">
    <name type="scientific">Exaiptasia diaphana</name>
    <name type="common">Tropical sea anemone</name>
    <name type="synonym">Aiptasia pulchella</name>
    <dbReference type="NCBI Taxonomy" id="2652724"/>
    <lineage>
        <taxon>Eukaryota</taxon>
        <taxon>Metazoa</taxon>
        <taxon>Cnidaria</taxon>
        <taxon>Anthozoa</taxon>
        <taxon>Hexacorallia</taxon>
        <taxon>Actiniaria</taxon>
        <taxon>Aiptasiidae</taxon>
        <taxon>Exaiptasia</taxon>
    </lineage>
</organism>
<keyword evidence="3" id="KW-1185">Reference proteome</keyword>
<proteinExistence type="predicted"/>
<feature type="chain" id="PRO_5037871569" evidence="1">
    <location>
        <begin position="23"/>
        <end position="250"/>
    </location>
</feature>